<protein>
    <submittedName>
        <fullName evidence="3">RND family efflux transporter</fullName>
    </submittedName>
</protein>
<dbReference type="Gene3D" id="3.30.70.1440">
    <property type="entry name" value="Multidrug efflux transporter AcrB pore domain"/>
    <property type="match status" value="1"/>
</dbReference>
<proteinExistence type="predicted"/>
<dbReference type="SUPFAM" id="SSF82714">
    <property type="entry name" value="Multidrug efflux transporter AcrB TolC docking domain, DN and DC subdomains"/>
    <property type="match status" value="2"/>
</dbReference>
<feature type="transmembrane region" description="Helical" evidence="2">
    <location>
        <begin position="537"/>
        <end position="554"/>
    </location>
</feature>
<dbReference type="Gene3D" id="3.30.2090.10">
    <property type="entry name" value="Multidrug efflux transporter AcrB TolC docking domain, DN and DC subdomains"/>
    <property type="match status" value="2"/>
</dbReference>
<dbReference type="Gene3D" id="3.30.70.1320">
    <property type="entry name" value="Multidrug efflux transporter AcrB pore domain like"/>
    <property type="match status" value="1"/>
</dbReference>
<evidence type="ECO:0000313" key="3">
    <source>
        <dbReference type="EMBL" id="EDP96769.1"/>
    </source>
</evidence>
<evidence type="ECO:0000256" key="2">
    <source>
        <dbReference type="SAM" id="Phobius"/>
    </source>
</evidence>
<keyword evidence="2" id="KW-1133">Transmembrane helix</keyword>
<name>A9DRB4_9FLAO</name>
<dbReference type="Gene3D" id="1.20.1640.10">
    <property type="entry name" value="Multidrug efflux transporter AcrB transmembrane domain"/>
    <property type="match status" value="2"/>
</dbReference>
<dbReference type="Pfam" id="PF00873">
    <property type="entry name" value="ACR_tran"/>
    <property type="match status" value="1"/>
</dbReference>
<organism evidence="3 4">
    <name type="scientific">Kordia algicida OT-1</name>
    <dbReference type="NCBI Taxonomy" id="391587"/>
    <lineage>
        <taxon>Bacteria</taxon>
        <taxon>Pseudomonadati</taxon>
        <taxon>Bacteroidota</taxon>
        <taxon>Flavobacteriia</taxon>
        <taxon>Flavobacteriales</taxon>
        <taxon>Flavobacteriaceae</taxon>
        <taxon>Kordia</taxon>
    </lineage>
</organism>
<dbReference type="SUPFAM" id="SSF82866">
    <property type="entry name" value="Multidrug efflux transporter AcrB transmembrane domain"/>
    <property type="match status" value="2"/>
</dbReference>
<accession>A9DRB4</accession>
<feature type="region of interest" description="Disordered" evidence="1">
    <location>
        <begin position="1085"/>
        <end position="1106"/>
    </location>
</feature>
<sequence length="1106" mass="122968">MRKIIAYFIKHSVAVNIVVIMFGLFGAYGAYTLNSSFFPLVDSKNVSINITYPGASPQEIEEGIVLKIEDNLKGLNGVDRVTSTSNENSGVINIEIEKGRDIDFMLLEIKNAVDRVPTFPTGMEPLVVAKREAVRETISFAISGDGIPLATLKQIGRQIENDLRGIDGISQINISGYPDEEIEIAINEANLLAYDLSFTEVSNAINQASLITTGGTIKTSAEEYLIRANARSYYADELSNLVVKSDASGRIIRLKDVAEVRDQFSETPNANYFNGNLSINISITSTNTEDLISSAEKTKEYIEEFNQKYENVRLDVVNDRSTTLVQRTALLTENAIIGMLLVLVFLSLFLNTRLAFWVAFGLPVAFLGMFMFAGYFNVTINVLSLFGMIIVIGILVDDGIVIAENIYQQYEKGKSPEEAAIDGVMEVLPAIISAIVTTILAFSIFLFLDGRIGDFFGEVSVVVMLTLIVSLVEALIILPAHLAHSKALRAQNNEPKGFFPRLFSKLRYINKFGDAIMIWLRDKLYSPSLRFALKHQFLTFSFFIVFLILTQASFQGGIIRGAFFPRIASDRVTITLNMPNGTNEKVTDSIISFIEEKAKVVTKEINNEYLGENSEKYLVENMIRKIGPGAATASLEINLLPGEERPNEITSDLVSNQIKDAVGPIIGIESLVYGSGGNFGGLPVSVSLLGNNIAELKAVKTELKQVLENNVLLKDVTDTDPAGIKEIRLQLNESAYAVGLNLRTVMTQVRSAFFGAQAQRFQRGQDEIRVWVRYDRPNRSSINDLDDMRIITPSGQRVPLKEIASYSIQRGEVAINHLEGRREIQVSADIKDTKKTSATDIMAELKNDIMPEILSRYPTVTPSYEGQNRERNKLMDSLGPVGLTVLILIYIVIAFTFRSYSQPLLLLLLIPLSLPAVAWGHWIHDFPVNILSMLGIIALIGIMVNDGLVLIGKFNNNLREGMVFNEALYEAGRSRFRAIFLTSITTVAGLAPLIFEKSRQAQFLKPMAISIAYGIGFATILTLIALPIFLSFSNYIKQNGKWLYYNRDITKEEVERVVREQRHEEQLLEDKRKRALAATISETTIDTNTEANTALNEPNENETDEL</sequence>
<dbReference type="Gene3D" id="3.30.70.1430">
    <property type="entry name" value="Multidrug efflux transporter AcrB pore domain"/>
    <property type="match status" value="2"/>
</dbReference>
<dbReference type="GO" id="GO:0005886">
    <property type="term" value="C:plasma membrane"/>
    <property type="evidence" value="ECO:0007669"/>
    <property type="project" value="TreeGrafter"/>
</dbReference>
<gene>
    <name evidence="3" type="ORF">KAOT1_16438</name>
</gene>
<dbReference type="EMBL" id="ABIB01000003">
    <property type="protein sequence ID" value="EDP96769.1"/>
    <property type="molecule type" value="Genomic_DNA"/>
</dbReference>
<keyword evidence="2" id="KW-0812">Transmembrane</keyword>
<dbReference type="PRINTS" id="PR00702">
    <property type="entry name" value="ACRIFLAVINRP"/>
</dbReference>
<dbReference type="PANTHER" id="PTHR32063">
    <property type="match status" value="1"/>
</dbReference>
<feature type="transmembrane region" description="Helical" evidence="2">
    <location>
        <begin position="460"/>
        <end position="482"/>
    </location>
</feature>
<comment type="caution">
    <text evidence="3">The sequence shown here is derived from an EMBL/GenBank/DDBJ whole genome shotgun (WGS) entry which is preliminary data.</text>
</comment>
<dbReference type="InterPro" id="IPR001036">
    <property type="entry name" value="Acrflvin-R"/>
</dbReference>
<feature type="transmembrane region" description="Helical" evidence="2">
    <location>
        <begin position="329"/>
        <end position="349"/>
    </location>
</feature>
<feature type="transmembrane region" description="Helical" evidence="2">
    <location>
        <begin position="904"/>
        <end position="924"/>
    </location>
</feature>
<keyword evidence="2" id="KW-0472">Membrane</keyword>
<dbReference type="AlphaFoldDB" id="A9DRB4"/>
<evidence type="ECO:0000256" key="1">
    <source>
        <dbReference type="SAM" id="MobiDB-lite"/>
    </source>
</evidence>
<dbReference type="Proteomes" id="UP000002945">
    <property type="component" value="Unassembled WGS sequence"/>
</dbReference>
<dbReference type="GO" id="GO:0042910">
    <property type="term" value="F:xenobiotic transmembrane transporter activity"/>
    <property type="evidence" value="ECO:0007669"/>
    <property type="project" value="TreeGrafter"/>
</dbReference>
<dbReference type="InterPro" id="IPR027463">
    <property type="entry name" value="AcrB_DN_DC_subdom"/>
</dbReference>
<dbReference type="RefSeq" id="WP_007095823.1">
    <property type="nucleotide sequence ID" value="NZ_CP142125.1"/>
</dbReference>
<feature type="transmembrane region" description="Helical" evidence="2">
    <location>
        <begin position="930"/>
        <end position="955"/>
    </location>
</feature>
<dbReference type="STRING" id="391587.KAOT1_16438"/>
<feature type="transmembrane region" description="Helical" evidence="2">
    <location>
        <begin position="976"/>
        <end position="995"/>
    </location>
</feature>
<feature type="transmembrane region" description="Helical" evidence="2">
    <location>
        <begin position="878"/>
        <end position="897"/>
    </location>
</feature>
<evidence type="ECO:0000313" key="4">
    <source>
        <dbReference type="Proteomes" id="UP000002945"/>
    </source>
</evidence>
<feature type="transmembrane region" description="Helical" evidence="2">
    <location>
        <begin position="427"/>
        <end position="448"/>
    </location>
</feature>
<reference evidence="3 4" key="1">
    <citation type="journal article" date="2011" name="J. Bacteriol.">
        <title>Genome sequence of the algicidal bacterium Kordia algicida OT-1.</title>
        <authorList>
            <person name="Lee H.S."/>
            <person name="Kang S.G."/>
            <person name="Kwon K.K."/>
            <person name="Lee J.H."/>
            <person name="Kim S.J."/>
        </authorList>
    </citation>
    <scope>NUCLEOTIDE SEQUENCE [LARGE SCALE GENOMIC DNA]</scope>
    <source>
        <strain evidence="3 4">OT-1</strain>
    </source>
</reference>
<feature type="transmembrane region" description="Helical" evidence="2">
    <location>
        <begin position="12"/>
        <end position="31"/>
    </location>
</feature>
<dbReference type="HOGENOM" id="CLU_002755_1_2_10"/>
<feature type="transmembrane region" description="Helical" evidence="2">
    <location>
        <begin position="382"/>
        <end position="407"/>
    </location>
</feature>
<feature type="compositionally biased region" description="Polar residues" evidence="1">
    <location>
        <begin position="1085"/>
        <end position="1098"/>
    </location>
</feature>
<dbReference type="SUPFAM" id="SSF82693">
    <property type="entry name" value="Multidrug efflux transporter AcrB pore domain, PN1, PN2, PC1 and PC2 subdomains"/>
    <property type="match status" value="2"/>
</dbReference>
<feature type="transmembrane region" description="Helical" evidence="2">
    <location>
        <begin position="356"/>
        <end position="376"/>
    </location>
</feature>
<dbReference type="eggNOG" id="COG0841">
    <property type="taxonomic scope" value="Bacteria"/>
</dbReference>
<feature type="transmembrane region" description="Helical" evidence="2">
    <location>
        <begin position="1007"/>
        <end position="1032"/>
    </location>
</feature>
<keyword evidence="4" id="KW-1185">Reference proteome</keyword>
<dbReference type="OrthoDB" id="9757876at2"/>
<dbReference type="PANTHER" id="PTHR32063:SF33">
    <property type="entry name" value="RND SUPERFAMILY EFFLUX PUMP PERMEASE COMPONENT"/>
    <property type="match status" value="1"/>
</dbReference>